<dbReference type="PANTHER" id="PTHR33337:SF40">
    <property type="entry name" value="CENP-V_GFA DOMAIN-CONTAINING PROTEIN-RELATED"/>
    <property type="match status" value="1"/>
</dbReference>
<keyword evidence="4" id="KW-0456">Lyase</keyword>
<keyword evidence="3" id="KW-0862">Zinc</keyword>
<dbReference type="PANTHER" id="PTHR33337">
    <property type="entry name" value="GFA DOMAIN-CONTAINING PROTEIN"/>
    <property type="match status" value="1"/>
</dbReference>
<evidence type="ECO:0000256" key="4">
    <source>
        <dbReference type="ARBA" id="ARBA00023239"/>
    </source>
</evidence>
<dbReference type="InterPro" id="IPR006913">
    <property type="entry name" value="CENP-V/GFA"/>
</dbReference>
<dbReference type="GO" id="GO:0046872">
    <property type="term" value="F:metal ion binding"/>
    <property type="evidence" value="ECO:0007669"/>
    <property type="project" value="UniProtKB-KW"/>
</dbReference>
<comment type="similarity">
    <text evidence="1">Belongs to the Gfa family.</text>
</comment>
<comment type="caution">
    <text evidence="6">The sequence shown here is derived from an EMBL/GenBank/DDBJ whole genome shotgun (WGS) entry which is preliminary data.</text>
</comment>
<name>A0A6I4KPQ2_9PSED</name>
<dbReference type="SUPFAM" id="SSF51316">
    <property type="entry name" value="Mss4-like"/>
    <property type="match status" value="1"/>
</dbReference>
<dbReference type="EMBL" id="WKJZ01000001">
    <property type="protein sequence ID" value="MVW74007.1"/>
    <property type="molecule type" value="Genomic_DNA"/>
</dbReference>
<evidence type="ECO:0000259" key="5">
    <source>
        <dbReference type="PROSITE" id="PS51891"/>
    </source>
</evidence>
<evidence type="ECO:0000256" key="1">
    <source>
        <dbReference type="ARBA" id="ARBA00005495"/>
    </source>
</evidence>
<keyword evidence="2" id="KW-0479">Metal-binding</keyword>
<dbReference type="Pfam" id="PF04828">
    <property type="entry name" value="GFA"/>
    <property type="match status" value="1"/>
</dbReference>
<feature type="domain" description="CENP-V/GFA" evidence="5">
    <location>
        <begin position="5"/>
        <end position="107"/>
    </location>
</feature>
<proteinExistence type="inferred from homology"/>
<accession>A0A6I4KPQ2</accession>
<sequence length="134" mass="14846">MHPVHSGGCHCGQLRYQFGAPLSDIAHCHCSDCRRTTGGILTTWLTVPLASFQWLSGTPHSYASTATCLRSFCPNCGAQLTLFSQLSPHSLDISVATLDHPEQAPADRHIWVQRRLSWLQVDPQLPEEAQEQIL</sequence>
<gene>
    <name evidence="6" type="ORF">GJV18_01640</name>
</gene>
<dbReference type="RefSeq" id="WP_160342984.1">
    <property type="nucleotide sequence ID" value="NZ_WKJZ01000001.1"/>
</dbReference>
<keyword evidence="7" id="KW-1185">Reference proteome</keyword>
<dbReference type="AlphaFoldDB" id="A0A6I4KPQ2"/>
<dbReference type="InterPro" id="IPR011057">
    <property type="entry name" value="Mss4-like_sf"/>
</dbReference>
<dbReference type="Proteomes" id="UP000429555">
    <property type="component" value="Unassembled WGS sequence"/>
</dbReference>
<reference evidence="6 7" key="1">
    <citation type="submission" date="2019-11" db="EMBL/GenBank/DDBJ databases">
        <title>Pseudomonas flavidum sp. nov., isolated from Baiyang Lake.</title>
        <authorList>
            <person name="Zhao Y."/>
        </authorList>
    </citation>
    <scope>NUCLEOTIDE SEQUENCE [LARGE SCALE GENOMIC DNA]</scope>
    <source>
        <strain evidence="7">R-22-3 w-18</strain>
    </source>
</reference>
<dbReference type="Gene3D" id="3.90.1590.10">
    <property type="entry name" value="glutathione-dependent formaldehyde- activating enzyme (gfa)"/>
    <property type="match status" value="1"/>
</dbReference>
<protein>
    <submittedName>
        <fullName evidence="6">GFA family protein</fullName>
    </submittedName>
</protein>
<evidence type="ECO:0000313" key="6">
    <source>
        <dbReference type="EMBL" id="MVW74007.1"/>
    </source>
</evidence>
<dbReference type="PROSITE" id="PS51891">
    <property type="entry name" value="CENP_V_GFA"/>
    <property type="match status" value="1"/>
</dbReference>
<dbReference type="GO" id="GO:0016846">
    <property type="term" value="F:carbon-sulfur lyase activity"/>
    <property type="evidence" value="ECO:0007669"/>
    <property type="project" value="InterPro"/>
</dbReference>
<evidence type="ECO:0000256" key="3">
    <source>
        <dbReference type="ARBA" id="ARBA00022833"/>
    </source>
</evidence>
<organism evidence="6 7">
    <name type="scientific">Pseudomonas xionganensis</name>
    <dbReference type="NCBI Taxonomy" id="2654845"/>
    <lineage>
        <taxon>Bacteria</taxon>
        <taxon>Pseudomonadati</taxon>
        <taxon>Pseudomonadota</taxon>
        <taxon>Gammaproteobacteria</taxon>
        <taxon>Pseudomonadales</taxon>
        <taxon>Pseudomonadaceae</taxon>
        <taxon>Pseudomonas</taxon>
    </lineage>
</organism>
<evidence type="ECO:0000256" key="2">
    <source>
        <dbReference type="ARBA" id="ARBA00022723"/>
    </source>
</evidence>
<evidence type="ECO:0000313" key="7">
    <source>
        <dbReference type="Proteomes" id="UP000429555"/>
    </source>
</evidence>